<dbReference type="SUPFAM" id="SSF53335">
    <property type="entry name" value="S-adenosyl-L-methionine-dependent methyltransferases"/>
    <property type="match status" value="1"/>
</dbReference>
<evidence type="ECO:0000256" key="1">
    <source>
        <dbReference type="ARBA" id="ARBA00023115"/>
    </source>
</evidence>
<accession>A0A1M5AL39</accession>
<proteinExistence type="predicted"/>
<dbReference type="EMBL" id="FQUZ01000018">
    <property type="protein sequence ID" value="SHF30837.1"/>
    <property type="molecule type" value="Genomic_DNA"/>
</dbReference>
<evidence type="ECO:0000313" key="3">
    <source>
        <dbReference type="Proteomes" id="UP000184327"/>
    </source>
</evidence>
<dbReference type="GO" id="GO:0006596">
    <property type="term" value="P:polyamine biosynthetic process"/>
    <property type="evidence" value="ECO:0007669"/>
    <property type="project" value="UniProtKB-KW"/>
</dbReference>
<dbReference type="AlphaFoldDB" id="A0A1M5AL39"/>
<dbReference type="PANTHER" id="PTHR43317">
    <property type="entry name" value="THERMOSPERMINE SYNTHASE ACAULIS5"/>
    <property type="match status" value="1"/>
</dbReference>
<dbReference type="InterPro" id="IPR029063">
    <property type="entry name" value="SAM-dependent_MTases_sf"/>
</dbReference>
<dbReference type="PANTHER" id="PTHR43317:SF1">
    <property type="entry name" value="THERMOSPERMINE SYNTHASE ACAULIS5"/>
    <property type="match status" value="1"/>
</dbReference>
<name>A0A1M5AL39_9BURK</name>
<dbReference type="RefSeq" id="WP_084523072.1">
    <property type="nucleotide sequence ID" value="NZ_FQUZ01000018.1"/>
</dbReference>
<dbReference type="Gene3D" id="3.40.50.150">
    <property type="entry name" value="Vaccinia Virus protein VP39"/>
    <property type="match status" value="1"/>
</dbReference>
<gene>
    <name evidence="2" type="ORF">SAMN02745117_01692</name>
</gene>
<reference evidence="2 3" key="1">
    <citation type="submission" date="2016-11" db="EMBL/GenBank/DDBJ databases">
        <authorList>
            <person name="Jaros S."/>
            <person name="Januszkiewicz K."/>
            <person name="Wedrychowicz H."/>
        </authorList>
    </citation>
    <scope>NUCLEOTIDE SEQUENCE [LARGE SCALE GENOMIC DNA]</scope>
    <source>
        <strain evidence="2 3">DSM 16112</strain>
    </source>
</reference>
<protein>
    <submittedName>
        <fullName evidence="2">Spermidine synthase</fullName>
    </submittedName>
</protein>
<keyword evidence="3" id="KW-1185">Reference proteome</keyword>
<dbReference type="OrthoDB" id="117774at2"/>
<sequence>MKPARPSKSPPLELPEVCISEDGGVRHLHLETPWIQGSMRIAKPIDLELEYVQRMMAWLLFVPPDDVPQLHAMQLGLGAAALTKFCYKRLGMRTTTIELNPQVVAACMRWFRLPANDERLQVLVADAELAVQDSDWHGTVDALQVDLYDDEAAAPVLDSPDFYAHCRQMLTAQGCMTVNLFGRTASFRRSLEHIAQAFGADAVWHFKPTREGNAIVLARRDSSEVSSALLRSRAEEIERRWKLPARLWPHALQAFATTGETA</sequence>
<dbReference type="STRING" id="1122156.SAMN02745117_01692"/>
<organism evidence="2 3">
    <name type="scientific">Lampropedia hyalina DSM 16112</name>
    <dbReference type="NCBI Taxonomy" id="1122156"/>
    <lineage>
        <taxon>Bacteria</taxon>
        <taxon>Pseudomonadati</taxon>
        <taxon>Pseudomonadota</taxon>
        <taxon>Betaproteobacteria</taxon>
        <taxon>Burkholderiales</taxon>
        <taxon>Comamonadaceae</taxon>
        <taxon>Lampropedia</taxon>
    </lineage>
</organism>
<keyword evidence="1" id="KW-0620">Polyamine biosynthesis</keyword>
<dbReference type="Proteomes" id="UP000184327">
    <property type="component" value="Unassembled WGS sequence"/>
</dbReference>
<evidence type="ECO:0000313" key="2">
    <source>
        <dbReference type="EMBL" id="SHF30837.1"/>
    </source>
</evidence>